<sequence>MSSCPCTCLLQPSHEVQAAAATTPLSCTRRHASRQALEQLRQIQSAGYASLRAPPPLQHTRHVVHHHAPHLPDQHQRLLPHRRDVRVAGRGRRHVGRRPRRARADAEQRQRRHAPASGSCSTTPPRRPSSRSACTRTSADATSSVTGLQPDDIAAGVLREFYVRGAVDRAYPREPQAESYSVASSGAAPAQVHRRVQCRVGSQPEGESHHRVDVGLPSFCQHNDMILGYSTVPRTRRVYTLLTRTPHSGSNSMGRLSERWLTWTLVRGCACGALDDDRENACKGSTESQILDSNDSQVALPPVGSE</sequence>
<reference evidence="2 3" key="1">
    <citation type="submission" date="2021-08" db="EMBL/GenBank/DDBJ databases">
        <title>Draft Genome Sequence of Phanerochaete sordida strain YK-624.</title>
        <authorList>
            <person name="Mori T."/>
            <person name="Dohra H."/>
            <person name="Suzuki T."/>
            <person name="Kawagishi H."/>
            <person name="Hirai H."/>
        </authorList>
    </citation>
    <scope>NUCLEOTIDE SEQUENCE [LARGE SCALE GENOMIC DNA]</scope>
    <source>
        <strain evidence="2 3">YK-624</strain>
    </source>
</reference>
<accession>A0A9P3LNR9</accession>
<dbReference type="AlphaFoldDB" id="A0A9P3LNR9"/>
<feature type="region of interest" description="Disordered" evidence="1">
    <location>
        <begin position="64"/>
        <end position="147"/>
    </location>
</feature>
<comment type="caution">
    <text evidence="2">The sequence shown here is derived from an EMBL/GenBank/DDBJ whole genome shotgun (WGS) entry which is preliminary data.</text>
</comment>
<dbReference type="Proteomes" id="UP000703269">
    <property type="component" value="Unassembled WGS sequence"/>
</dbReference>
<feature type="compositionally biased region" description="Basic residues" evidence="1">
    <location>
        <begin position="88"/>
        <end position="101"/>
    </location>
</feature>
<dbReference type="EMBL" id="BPQB01000174">
    <property type="protein sequence ID" value="GJF00615.1"/>
    <property type="molecule type" value="Genomic_DNA"/>
</dbReference>
<feature type="compositionally biased region" description="Low complexity" evidence="1">
    <location>
        <begin position="119"/>
        <end position="144"/>
    </location>
</feature>
<evidence type="ECO:0000313" key="3">
    <source>
        <dbReference type="Proteomes" id="UP000703269"/>
    </source>
</evidence>
<evidence type="ECO:0000256" key="1">
    <source>
        <dbReference type="SAM" id="MobiDB-lite"/>
    </source>
</evidence>
<feature type="compositionally biased region" description="Basic and acidic residues" evidence="1">
    <location>
        <begin position="70"/>
        <end position="87"/>
    </location>
</feature>
<keyword evidence="3" id="KW-1185">Reference proteome</keyword>
<name>A0A9P3LNR9_9APHY</name>
<evidence type="ECO:0000313" key="2">
    <source>
        <dbReference type="EMBL" id="GJF00615.1"/>
    </source>
</evidence>
<feature type="region of interest" description="Disordered" evidence="1">
    <location>
        <begin position="284"/>
        <end position="306"/>
    </location>
</feature>
<proteinExistence type="predicted"/>
<feature type="compositionally biased region" description="Polar residues" evidence="1">
    <location>
        <begin position="284"/>
        <end position="297"/>
    </location>
</feature>
<protein>
    <submittedName>
        <fullName evidence="2">Uncharacterized protein</fullName>
    </submittedName>
</protein>
<organism evidence="2 3">
    <name type="scientific">Phanerochaete sordida</name>
    <dbReference type="NCBI Taxonomy" id="48140"/>
    <lineage>
        <taxon>Eukaryota</taxon>
        <taxon>Fungi</taxon>
        <taxon>Dikarya</taxon>
        <taxon>Basidiomycota</taxon>
        <taxon>Agaricomycotina</taxon>
        <taxon>Agaricomycetes</taxon>
        <taxon>Polyporales</taxon>
        <taxon>Phanerochaetaceae</taxon>
        <taxon>Phanerochaete</taxon>
    </lineage>
</organism>
<gene>
    <name evidence="2" type="ORF">PsYK624_169090</name>
</gene>